<protein>
    <submittedName>
        <fullName evidence="1">Uncharacterized protein</fullName>
    </submittedName>
</protein>
<dbReference type="EMBL" id="BARS01046202">
    <property type="protein sequence ID" value="GAG40608.1"/>
    <property type="molecule type" value="Genomic_DNA"/>
</dbReference>
<reference evidence="1" key="1">
    <citation type="journal article" date="2014" name="Front. Microbiol.">
        <title>High frequency of phylogenetically diverse reductive dehalogenase-homologous genes in deep subseafloor sedimentary metagenomes.</title>
        <authorList>
            <person name="Kawai M."/>
            <person name="Futagami T."/>
            <person name="Toyoda A."/>
            <person name="Takaki Y."/>
            <person name="Nishi S."/>
            <person name="Hori S."/>
            <person name="Arai W."/>
            <person name="Tsubouchi T."/>
            <person name="Morono Y."/>
            <person name="Uchiyama I."/>
            <person name="Ito T."/>
            <person name="Fujiyama A."/>
            <person name="Inagaki F."/>
            <person name="Takami H."/>
        </authorList>
    </citation>
    <scope>NUCLEOTIDE SEQUENCE</scope>
    <source>
        <strain evidence="1">Expedition CK06-06</strain>
    </source>
</reference>
<comment type="caution">
    <text evidence="1">The sequence shown here is derived from an EMBL/GenBank/DDBJ whole genome shotgun (WGS) entry which is preliminary data.</text>
</comment>
<name>X0XVL5_9ZZZZ</name>
<gene>
    <name evidence="1" type="ORF">S01H1_69568</name>
</gene>
<evidence type="ECO:0000313" key="1">
    <source>
        <dbReference type="EMBL" id="GAG40608.1"/>
    </source>
</evidence>
<organism evidence="1">
    <name type="scientific">marine sediment metagenome</name>
    <dbReference type="NCBI Taxonomy" id="412755"/>
    <lineage>
        <taxon>unclassified sequences</taxon>
        <taxon>metagenomes</taxon>
        <taxon>ecological metagenomes</taxon>
    </lineage>
</organism>
<sequence length="94" mass="9473">MDSGGAATIELGIAGNTAALVAQTTATDLDAYETWQDAGPEANPGPVDLTARSFVIANGADVIFTVGAADLTAGDCDFLCRWIPISVNGTVVAT</sequence>
<proteinExistence type="predicted"/>
<accession>X0XVL5</accession>
<dbReference type="AlphaFoldDB" id="X0XVL5"/>